<name>A0AC35FPR3_9BILA</name>
<proteinExistence type="predicted"/>
<dbReference type="Proteomes" id="UP000887580">
    <property type="component" value="Unplaced"/>
</dbReference>
<dbReference type="WBParaSite" id="PS1159_v2.g19525.t1">
    <property type="protein sequence ID" value="PS1159_v2.g19525.t1"/>
    <property type="gene ID" value="PS1159_v2.g19525"/>
</dbReference>
<organism evidence="1 2">
    <name type="scientific">Panagrolaimus sp. PS1159</name>
    <dbReference type="NCBI Taxonomy" id="55785"/>
    <lineage>
        <taxon>Eukaryota</taxon>
        <taxon>Metazoa</taxon>
        <taxon>Ecdysozoa</taxon>
        <taxon>Nematoda</taxon>
        <taxon>Chromadorea</taxon>
        <taxon>Rhabditida</taxon>
        <taxon>Tylenchina</taxon>
        <taxon>Panagrolaimomorpha</taxon>
        <taxon>Panagrolaimoidea</taxon>
        <taxon>Panagrolaimidae</taxon>
        <taxon>Panagrolaimus</taxon>
    </lineage>
</organism>
<evidence type="ECO:0000313" key="2">
    <source>
        <dbReference type="WBParaSite" id="PS1159_v2.g19525.t1"/>
    </source>
</evidence>
<reference evidence="2" key="1">
    <citation type="submission" date="2022-11" db="UniProtKB">
        <authorList>
            <consortium name="WormBaseParasite"/>
        </authorList>
    </citation>
    <scope>IDENTIFICATION</scope>
</reference>
<sequence>MTEYPFALEWAIAEERLKTLRNSVNNEYLESEKFTAIHSSDVKYFLRIYPNGQKEEDRGNTWIFLRLEIGIKKKIEANYSLFIKSSNWSYKMNYVFQKFEAYGCFCCTVDELFDSNKKFIDDGKLVVKVEGILKIENVCSKLTRKFLQPKRKTTALKLCDLWKNGFEDFTIVADGKEIKVHKCVLAGHSPVFTAMFKSSAMKEAIENKVEISDFTFDIVEKAMEICYNNNSVTDEPLDECFMLLKFADKYNITFLEDNLEVHLCDKIAVSTVSEITQYAIADNLLKVQKKCIDFLVICLSKKEYVPEMSSLDKDFLDTVFTTFSCRKSQTL</sequence>
<evidence type="ECO:0000313" key="1">
    <source>
        <dbReference type="Proteomes" id="UP000887580"/>
    </source>
</evidence>
<accession>A0AC35FPR3</accession>
<protein>
    <submittedName>
        <fullName evidence="2">BTB domain-containing protein</fullName>
    </submittedName>
</protein>